<proteinExistence type="inferred from homology"/>
<keyword evidence="8" id="KW-1133">Transmembrane helix</keyword>
<dbReference type="EMBL" id="CAJPIN010031744">
    <property type="protein sequence ID" value="CAG2064128.1"/>
    <property type="molecule type" value="Genomic_DNA"/>
</dbReference>
<evidence type="ECO:0000256" key="7">
    <source>
        <dbReference type="ARBA" id="ARBA00022927"/>
    </source>
</evidence>
<keyword evidence="10" id="KW-0675">Receptor</keyword>
<comment type="caution">
    <text evidence="11">The sequence shown here is derived from an EMBL/GenBank/DDBJ whole genome shotgun (WGS) entry which is preliminary data.</text>
</comment>
<keyword evidence="12" id="KW-1185">Reference proteome</keyword>
<evidence type="ECO:0000313" key="12">
    <source>
        <dbReference type="Proteomes" id="UP001153148"/>
    </source>
</evidence>
<dbReference type="Proteomes" id="UP001153148">
    <property type="component" value="Unassembled WGS sequence"/>
</dbReference>
<dbReference type="InterPro" id="IPR000133">
    <property type="entry name" value="ER_ret_rcpt"/>
</dbReference>
<evidence type="ECO:0000256" key="5">
    <source>
        <dbReference type="ARBA" id="ARBA00022824"/>
    </source>
</evidence>
<evidence type="ECO:0000256" key="4">
    <source>
        <dbReference type="ARBA" id="ARBA00022692"/>
    </source>
</evidence>
<evidence type="ECO:0000256" key="9">
    <source>
        <dbReference type="ARBA" id="ARBA00023136"/>
    </source>
</evidence>
<keyword evidence="4" id="KW-0812">Transmembrane</keyword>
<sequence>MKVVFIGASYATIYLMYLKFKATYDHNHDTFRIEFLIIPAVALSLLINHDFSVLEVSGQQPDHVRVLLGSRLYFMVNNLVTSVSCSALD</sequence>
<evidence type="ECO:0000256" key="3">
    <source>
        <dbReference type="ARBA" id="ARBA00022448"/>
    </source>
</evidence>
<evidence type="ECO:0000256" key="1">
    <source>
        <dbReference type="ARBA" id="ARBA00004477"/>
    </source>
</evidence>
<evidence type="ECO:0000256" key="10">
    <source>
        <dbReference type="ARBA" id="ARBA00023170"/>
    </source>
</evidence>
<organism evidence="11 12">
    <name type="scientific">Timema podura</name>
    <name type="common">Walking stick</name>
    <dbReference type="NCBI Taxonomy" id="61482"/>
    <lineage>
        <taxon>Eukaryota</taxon>
        <taxon>Metazoa</taxon>
        <taxon>Ecdysozoa</taxon>
        <taxon>Arthropoda</taxon>
        <taxon>Hexapoda</taxon>
        <taxon>Insecta</taxon>
        <taxon>Pterygota</taxon>
        <taxon>Neoptera</taxon>
        <taxon>Polyneoptera</taxon>
        <taxon>Phasmatodea</taxon>
        <taxon>Timematodea</taxon>
        <taxon>Timematoidea</taxon>
        <taxon>Timematidae</taxon>
        <taxon>Timema</taxon>
    </lineage>
</organism>
<dbReference type="Pfam" id="PF00810">
    <property type="entry name" value="ER_lumen_recept"/>
    <property type="match status" value="1"/>
</dbReference>
<dbReference type="PANTHER" id="PTHR10585">
    <property type="entry name" value="ER LUMEN PROTEIN RETAINING RECEPTOR"/>
    <property type="match status" value="1"/>
</dbReference>
<accession>A0ABN7PF04</accession>
<gene>
    <name evidence="11" type="ORF">TPAB3V08_LOCUS11075</name>
</gene>
<keyword evidence="9" id="KW-0472">Membrane</keyword>
<evidence type="ECO:0000256" key="6">
    <source>
        <dbReference type="ARBA" id="ARBA00022892"/>
    </source>
</evidence>
<evidence type="ECO:0000256" key="2">
    <source>
        <dbReference type="ARBA" id="ARBA00010120"/>
    </source>
</evidence>
<protein>
    <submittedName>
        <fullName evidence="11">Uncharacterized protein</fullName>
    </submittedName>
</protein>
<keyword evidence="7" id="KW-0653">Protein transport</keyword>
<evidence type="ECO:0000313" key="11">
    <source>
        <dbReference type="EMBL" id="CAG2064128.1"/>
    </source>
</evidence>
<keyword evidence="5" id="KW-0256">Endoplasmic reticulum</keyword>
<keyword evidence="3" id="KW-0813">Transport</keyword>
<comment type="subcellular location">
    <subcellularLocation>
        <location evidence="1">Endoplasmic reticulum membrane</location>
        <topology evidence="1">Multi-pass membrane protein</topology>
    </subcellularLocation>
</comment>
<evidence type="ECO:0000256" key="8">
    <source>
        <dbReference type="ARBA" id="ARBA00022989"/>
    </source>
</evidence>
<comment type="similarity">
    <text evidence="2">Belongs to the ERD2 family.</text>
</comment>
<keyword evidence="6" id="KW-0931">ER-Golgi transport</keyword>
<name>A0ABN7PF04_TIMPD</name>
<reference evidence="11" key="1">
    <citation type="submission" date="2021-03" db="EMBL/GenBank/DDBJ databases">
        <authorList>
            <person name="Tran Van P."/>
        </authorList>
    </citation>
    <scope>NUCLEOTIDE SEQUENCE</scope>
</reference>